<dbReference type="RefSeq" id="XP_029224823.1">
    <property type="nucleotide sequence ID" value="XM_029375050.1"/>
</dbReference>
<feature type="region of interest" description="Disordered" evidence="1">
    <location>
        <begin position="1"/>
        <end position="107"/>
    </location>
</feature>
<feature type="compositionally biased region" description="Basic residues" evidence="1">
    <location>
        <begin position="843"/>
        <end position="854"/>
    </location>
</feature>
<feature type="compositionally biased region" description="Low complexity" evidence="1">
    <location>
        <begin position="803"/>
        <end position="813"/>
    </location>
</feature>
<dbReference type="OrthoDB" id="249037at2759"/>
<proteinExistence type="predicted"/>
<organism evidence="2 3">
    <name type="scientific">Trypanosoma conorhini</name>
    <dbReference type="NCBI Taxonomy" id="83891"/>
    <lineage>
        <taxon>Eukaryota</taxon>
        <taxon>Discoba</taxon>
        <taxon>Euglenozoa</taxon>
        <taxon>Kinetoplastea</taxon>
        <taxon>Metakinetoplastina</taxon>
        <taxon>Trypanosomatida</taxon>
        <taxon>Trypanosomatidae</taxon>
        <taxon>Trypanosoma</taxon>
    </lineage>
</organism>
<protein>
    <submittedName>
        <fullName evidence="2">Uncharacterized protein</fullName>
    </submittedName>
</protein>
<dbReference type="AlphaFoldDB" id="A0A422NCY4"/>
<feature type="compositionally biased region" description="Pro residues" evidence="1">
    <location>
        <begin position="158"/>
        <end position="169"/>
    </location>
</feature>
<accession>A0A422NCY4</accession>
<feature type="region of interest" description="Disordered" evidence="1">
    <location>
        <begin position="341"/>
        <end position="360"/>
    </location>
</feature>
<dbReference type="EMBL" id="MKKU01000727">
    <property type="protein sequence ID" value="RNF03338.1"/>
    <property type="molecule type" value="Genomic_DNA"/>
</dbReference>
<evidence type="ECO:0000256" key="1">
    <source>
        <dbReference type="SAM" id="MobiDB-lite"/>
    </source>
</evidence>
<feature type="compositionally biased region" description="Polar residues" evidence="1">
    <location>
        <begin position="646"/>
        <end position="660"/>
    </location>
</feature>
<dbReference type="GeneID" id="40321806"/>
<feature type="compositionally biased region" description="Low complexity" evidence="1">
    <location>
        <begin position="42"/>
        <end position="59"/>
    </location>
</feature>
<feature type="compositionally biased region" description="Polar residues" evidence="1">
    <location>
        <begin position="182"/>
        <end position="193"/>
    </location>
</feature>
<name>A0A422NCY4_9TRYP</name>
<dbReference type="InterPro" id="IPR042541">
    <property type="entry name" value="BART_sf"/>
</dbReference>
<keyword evidence="3" id="KW-1185">Reference proteome</keyword>
<feature type="compositionally biased region" description="Basic and acidic residues" evidence="1">
    <location>
        <begin position="139"/>
        <end position="149"/>
    </location>
</feature>
<reference evidence="2 3" key="1">
    <citation type="journal article" date="2018" name="BMC Genomics">
        <title>Genomic comparison of Trypanosoma conorhini and Trypanosoma rangeli to Trypanosoma cruzi strains of high and low virulence.</title>
        <authorList>
            <person name="Bradwell K.R."/>
            <person name="Koparde V.N."/>
            <person name="Matveyev A.V."/>
            <person name="Serrano M.G."/>
            <person name="Alves J.M."/>
            <person name="Parikh H."/>
            <person name="Huang B."/>
            <person name="Lee V."/>
            <person name="Espinosa-Alvarez O."/>
            <person name="Ortiz P.A."/>
            <person name="Costa-Martins A.G."/>
            <person name="Teixeira M.M."/>
            <person name="Buck G.A."/>
        </authorList>
    </citation>
    <scope>NUCLEOTIDE SEQUENCE [LARGE SCALE GENOMIC DNA]</scope>
    <source>
        <strain evidence="2 3">025E</strain>
    </source>
</reference>
<feature type="region of interest" description="Disordered" evidence="1">
    <location>
        <begin position="696"/>
        <end position="745"/>
    </location>
</feature>
<evidence type="ECO:0000313" key="3">
    <source>
        <dbReference type="Proteomes" id="UP000284403"/>
    </source>
</evidence>
<evidence type="ECO:0000313" key="2">
    <source>
        <dbReference type="EMBL" id="RNF03338.1"/>
    </source>
</evidence>
<feature type="compositionally biased region" description="Basic and acidic residues" evidence="1">
    <location>
        <begin position="1"/>
        <end position="12"/>
    </location>
</feature>
<sequence length="854" mass="91114">MTIKAKPIDPGRARLAALGQWNRQGTTACSRAPPANGRGSGSRDSSIDSSTSTSSTEGCRTGRRGRRPLGNRSAKSEGSVHNGAPAFLTSPRARDSASDTSNSDPELYRAARERTARFLYPNERPALNTSSGRNNAVRELGDGAQKEVVKISLDVSPPRTPVHRPPPQPHSGKQQTERALGNSETSLASSHGGSSPPHVAPPLAVQEALQGLQETADSAAQHDFARLMDLFAADVDKEREEKHQQLQRATESEAKNAKPLVATKMDTQAPGQEGRGEVSKTYVVPPTTFDELQERALLQLYAASEDDNDSKYFIATDHMAQAFTLAALEAARKDISEDPAAALGAPGASDGSNASSRPAGTPLSLMEIVALERARRNARAGLQRRQEEEEGVTLDRNSEELLSTDADVIAAKAEASLNRFLLAVRCIESAVRDRRVTDELGRFLFAHHKPFLQAGCGKGSSEDAIREFPHEAFAVYEQYSRYVSKFLTDLLTRSVPKFDMEEFVLALFEVNMDGEYGGARDESVSMDVLSYPAWRLLLSTSSFNEFCTFMDDFIAEEYGVEKVASDGDTETKLGSSAMPSRCDESGVVVVAGARGIRALLSKSKANMAKVTAAATDDADQLRAPGEGPHGGTDASPPLPLPRDGSVTASQASQEQRQPQVHENFSAMGASVRPAFVPTTSSNSNSAFSLISGAPIADRLKTPSPPPSQHAERGKGSLGSVNSFPQLPHCRRRPEAVPGRNLPPLPAVEATEAGKFFSTVPPKLNVGSEATALLPDRSKTVSLTRGRCARGDHSGGEPTSFHESAPSSSTGVSSGRRKKSKDSRGCSGAQTGAGARGITTAKNPRGKKTPSVPRR</sequence>
<comment type="caution">
    <text evidence="2">The sequence shown here is derived from an EMBL/GenBank/DDBJ whole genome shotgun (WGS) entry which is preliminary data.</text>
</comment>
<dbReference type="Gene3D" id="1.20.1520.10">
    <property type="entry name" value="ADP-ribosylation factor-like 2-binding protein, domain"/>
    <property type="match status" value="1"/>
</dbReference>
<gene>
    <name evidence="2" type="ORF">Tco025E_08195</name>
</gene>
<feature type="region of interest" description="Disordered" evidence="1">
    <location>
        <begin position="119"/>
        <end position="201"/>
    </location>
</feature>
<dbReference type="Proteomes" id="UP000284403">
    <property type="component" value="Unassembled WGS sequence"/>
</dbReference>
<feature type="region of interest" description="Disordered" evidence="1">
    <location>
        <begin position="776"/>
        <end position="854"/>
    </location>
</feature>
<feature type="region of interest" description="Disordered" evidence="1">
    <location>
        <begin position="614"/>
        <end position="660"/>
    </location>
</feature>